<dbReference type="EMBL" id="LLXL01000660">
    <property type="protein sequence ID" value="PKK70052.1"/>
    <property type="molecule type" value="Genomic_DNA"/>
</dbReference>
<sequence length="64" mass="8034">MYYSFRYYENDLILENPHILNLKIIKIVYRNSDRIFLFYEFETFRILTNKFFDDILFLVNIVII</sequence>
<reference evidence="1 2" key="1">
    <citation type="submission" date="2016-04" db="EMBL/GenBank/DDBJ databases">
        <title>Genome analyses suggest a sexual origin of heterokaryosis in a supposedly ancient asexual fungus.</title>
        <authorList>
            <person name="Ropars J."/>
            <person name="Sedzielewska K."/>
            <person name="Noel J."/>
            <person name="Charron P."/>
            <person name="Farinelli L."/>
            <person name="Marton T."/>
            <person name="Kruger M."/>
            <person name="Pelin A."/>
            <person name="Brachmann A."/>
            <person name="Corradi N."/>
        </authorList>
    </citation>
    <scope>NUCLEOTIDE SEQUENCE [LARGE SCALE GENOMIC DNA]</scope>
    <source>
        <strain evidence="1 2">C2</strain>
    </source>
</reference>
<accession>A0A2N1N7Z3</accession>
<gene>
    <name evidence="1" type="ORF">RhiirC2_747278</name>
</gene>
<protein>
    <submittedName>
        <fullName evidence="1">Uncharacterized protein</fullName>
    </submittedName>
</protein>
<evidence type="ECO:0000313" key="2">
    <source>
        <dbReference type="Proteomes" id="UP000233469"/>
    </source>
</evidence>
<reference evidence="1 2" key="2">
    <citation type="submission" date="2017-10" db="EMBL/GenBank/DDBJ databases">
        <title>Extensive intraspecific genome diversity in a model arbuscular mycorrhizal fungus.</title>
        <authorList>
            <person name="Chen E.C.H."/>
            <person name="Morin E."/>
            <person name="Baudet D."/>
            <person name="Noel J."/>
            <person name="Ndikumana S."/>
            <person name="Charron P."/>
            <person name="St-Onge C."/>
            <person name="Giorgi J."/>
            <person name="Grigoriev I.V."/>
            <person name="Roux C."/>
            <person name="Martin F.M."/>
            <person name="Corradi N."/>
        </authorList>
    </citation>
    <scope>NUCLEOTIDE SEQUENCE [LARGE SCALE GENOMIC DNA]</scope>
    <source>
        <strain evidence="1 2">C2</strain>
    </source>
</reference>
<comment type="caution">
    <text evidence="1">The sequence shown here is derived from an EMBL/GenBank/DDBJ whole genome shotgun (WGS) entry which is preliminary data.</text>
</comment>
<dbReference type="AlphaFoldDB" id="A0A2N1N7Z3"/>
<organism evidence="1 2">
    <name type="scientific">Rhizophagus irregularis</name>
    <dbReference type="NCBI Taxonomy" id="588596"/>
    <lineage>
        <taxon>Eukaryota</taxon>
        <taxon>Fungi</taxon>
        <taxon>Fungi incertae sedis</taxon>
        <taxon>Mucoromycota</taxon>
        <taxon>Glomeromycotina</taxon>
        <taxon>Glomeromycetes</taxon>
        <taxon>Glomerales</taxon>
        <taxon>Glomeraceae</taxon>
        <taxon>Rhizophagus</taxon>
    </lineage>
</organism>
<evidence type="ECO:0000313" key="1">
    <source>
        <dbReference type="EMBL" id="PKK70052.1"/>
    </source>
</evidence>
<dbReference type="Proteomes" id="UP000233469">
    <property type="component" value="Unassembled WGS sequence"/>
</dbReference>
<proteinExistence type="predicted"/>
<name>A0A2N1N7Z3_9GLOM</name>